<protein>
    <submittedName>
        <fullName evidence="2">Uncharacterized protein</fullName>
    </submittedName>
</protein>
<proteinExistence type="predicted"/>
<evidence type="ECO:0000313" key="3">
    <source>
        <dbReference type="Proteomes" id="UP000033054"/>
    </source>
</evidence>
<name>A0A0E3ZWE8_9BACT</name>
<dbReference type="PATRIC" id="fig|1379870.5.peg.4030"/>
<dbReference type="Proteomes" id="UP000033054">
    <property type="component" value="Chromosome"/>
</dbReference>
<reference evidence="2 3" key="1">
    <citation type="journal article" date="2014" name="Curr. Microbiol.">
        <title>Spirosoma radiotolerans sp. nov., a gamma-radiation-resistant bacterium isolated from gamma ray-irradiated soil.</title>
        <authorList>
            <person name="Lee J.J."/>
            <person name="Srinivasan S."/>
            <person name="Lim S."/>
            <person name="Joe M."/>
            <person name="Im S."/>
            <person name="Bae S.I."/>
            <person name="Park K.R."/>
            <person name="Han J.H."/>
            <person name="Park S.H."/>
            <person name="Joo B.M."/>
            <person name="Park S.J."/>
            <person name="Kim M.K."/>
        </authorList>
    </citation>
    <scope>NUCLEOTIDE SEQUENCE [LARGE SCALE GENOMIC DNA]</scope>
    <source>
        <strain evidence="2 3">DG5A</strain>
    </source>
</reference>
<dbReference type="KEGG" id="srd:SD10_18640"/>
<evidence type="ECO:0000256" key="1">
    <source>
        <dbReference type="SAM" id="MobiDB-lite"/>
    </source>
</evidence>
<dbReference type="AlphaFoldDB" id="A0A0E3ZWE8"/>
<dbReference type="STRING" id="1379870.SD10_18640"/>
<accession>A0A0E3ZWE8</accession>
<organism evidence="2 3">
    <name type="scientific">Spirosoma radiotolerans</name>
    <dbReference type="NCBI Taxonomy" id="1379870"/>
    <lineage>
        <taxon>Bacteria</taxon>
        <taxon>Pseudomonadati</taxon>
        <taxon>Bacteroidota</taxon>
        <taxon>Cytophagia</taxon>
        <taxon>Cytophagales</taxon>
        <taxon>Cytophagaceae</taxon>
        <taxon>Spirosoma</taxon>
    </lineage>
</organism>
<feature type="region of interest" description="Disordered" evidence="1">
    <location>
        <begin position="1"/>
        <end position="63"/>
    </location>
</feature>
<sequence>MENQQPNKKNEETWDTGQQDLKEGYLVSEKTDDVDASGVDDKSTGMGEDDFLGKTNLKDEDDY</sequence>
<dbReference type="OrthoDB" id="966004at2"/>
<dbReference type="HOGENOM" id="CLU_2883649_0_0_10"/>
<gene>
    <name evidence="2" type="ORF">SD10_18640</name>
</gene>
<keyword evidence="3" id="KW-1185">Reference proteome</keyword>
<dbReference type="RefSeq" id="WP_046575800.1">
    <property type="nucleotide sequence ID" value="NZ_CP010429.1"/>
</dbReference>
<dbReference type="EMBL" id="CP010429">
    <property type="protein sequence ID" value="AKD56614.1"/>
    <property type="molecule type" value="Genomic_DNA"/>
</dbReference>
<feature type="compositionally biased region" description="Basic and acidic residues" evidence="1">
    <location>
        <begin position="29"/>
        <end position="43"/>
    </location>
</feature>
<evidence type="ECO:0000313" key="2">
    <source>
        <dbReference type="EMBL" id="AKD56614.1"/>
    </source>
</evidence>